<dbReference type="InterPro" id="IPR013581">
    <property type="entry name" value="PDR_assoc"/>
</dbReference>
<accession>A0A6A2YKF3</accession>
<dbReference type="Gene3D" id="3.40.50.300">
    <property type="entry name" value="P-loop containing nucleotide triphosphate hydrolases"/>
    <property type="match status" value="2"/>
</dbReference>
<evidence type="ECO:0000256" key="6">
    <source>
        <dbReference type="SAM" id="Phobius"/>
    </source>
</evidence>
<dbReference type="InterPro" id="IPR013525">
    <property type="entry name" value="ABC2_TM"/>
</dbReference>
<keyword evidence="4 6" id="KW-1133">Transmembrane helix</keyword>
<feature type="transmembrane region" description="Helical" evidence="6">
    <location>
        <begin position="24"/>
        <end position="50"/>
    </location>
</feature>
<dbReference type="EMBL" id="VEPZ02001331">
    <property type="protein sequence ID" value="KAE8678657.1"/>
    <property type="molecule type" value="Genomic_DNA"/>
</dbReference>
<sequence>MLTLHTTIGQATLESRGLNFDEHFFWIAIAALFGFAIVYNIGFTLALGFLKPPGWSLAIISREKLSKIRTADSNWSEDVENRSSHLNSGGRIVFPFEPLALTFQDVQYYIDTPSRMRKKGYSQRKLQLLSNATGELRPGILTALMGTSGAGKTTLLDVLAGRKTIGCIQGEIKVGGYPKIQETFARISGYCEQNDIHSPQITVIESLFFSASLRLASHIDSKAKAEFVEEVLEIMELNEVKDALVGFPGSLVYQPLNLILLKHGGSLIYFGPLGQHSCKVIEYFESIPGVPKIKDNCNPATWMLEVTSPFVEAELGADFAQIYKKSSLYDSSLQPFVATERVVMYRERFAGMYSSWAYALAQVTIEVPYLFIQAMVFEMITYPMIGYHGSVYKVLWYFYAVFCTQLYFTFFGMLFVSLTPEVTIAGALLSAFHPLPSLFSGFLIPRPSIPGVPKVKNNCNPATWMVEVTSPSVEAELGADFAEIYMKSALYENNELVRQLSDPPRAYLYNHLLPQRVVIYRERFAGIYSSWAYALAQEFVEQVLEIMEINEVKDALVGIPGLSGLSTAQRKRLTIAVELVANPFVFLMDWMQDQHPFQTCK</sequence>
<dbReference type="InterPro" id="IPR027417">
    <property type="entry name" value="P-loop_NTPase"/>
</dbReference>
<comment type="subcellular location">
    <subcellularLocation>
        <location evidence="1">Membrane</location>
        <topology evidence="1">Multi-pass membrane protein</topology>
    </subcellularLocation>
</comment>
<dbReference type="GO" id="GO:0140359">
    <property type="term" value="F:ABC-type transporter activity"/>
    <property type="evidence" value="ECO:0007669"/>
    <property type="project" value="InterPro"/>
</dbReference>
<dbReference type="GO" id="GO:0016887">
    <property type="term" value="F:ATP hydrolysis activity"/>
    <property type="evidence" value="ECO:0007669"/>
    <property type="project" value="InterPro"/>
</dbReference>
<comment type="caution">
    <text evidence="10">The sequence shown here is derived from an EMBL/GenBank/DDBJ whole genome shotgun (WGS) entry which is preliminary data.</text>
</comment>
<feature type="domain" description="Plant PDR ABC transporter associated" evidence="9">
    <location>
        <begin position="5"/>
        <end position="60"/>
    </location>
</feature>
<evidence type="ECO:0000256" key="3">
    <source>
        <dbReference type="ARBA" id="ARBA00022692"/>
    </source>
</evidence>
<dbReference type="Proteomes" id="UP000436088">
    <property type="component" value="Unassembled WGS sequence"/>
</dbReference>
<evidence type="ECO:0000313" key="10">
    <source>
        <dbReference type="EMBL" id="KAE8678657.1"/>
    </source>
</evidence>
<dbReference type="Pfam" id="PF08370">
    <property type="entry name" value="PDR_assoc"/>
    <property type="match status" value="1"/>
</dbReference>
<dbReference type="Pfam" id="PF00005">
    <property type="entry name" value="ABC_tran"/>
    <property type="match status" value="1"/>
</dbReference>
<evidence type="ECO:0000256" key="4">
    <source>
        <dbReference type="ARBA" id="ARBA00022989"/>
    </source>
</evidence>
<keyword evidence="11" id="KW-1185">Reference proteome</keyword>
<evidence type="ECO:0000259" key="8">
    <source>
        <dbReference type="Pfam" id="PF01061"/>
    </source>
</evidence>
<feature type="transmembrane region" description="Helical" evidence="6">
    <location>
        <begin position="396"/>
        <end position="416"/>
    </location>
</feature>
<dbReference type="SUPFAM" id="SSF52540">
    <property type="entry name" value="P-loop containing nucleoside triphosphate hydrolases"/>
    <property type="match status" value="1"/>
</dbReference>
<dbReference type="Pfam" id="PF01061">
    <property type="entry name" value="ABC2_membrane"/>
    <property type="match status" value="1"/>
</dbReference>
<keyword evidence="3 6" id="KW-0812">Transmembrane</keyword>
<feature type="domain" description="ABC-2 type transporter transmembrane" evidence="8">
    <location>
        <begin position="332"/>
        <end position="468"/>
    </location>
</feature>
<evidence type="ECO:0000256" key="5">
    <source>
        <dbReference type="ARBA" id="ARBA00023136"/>
    </source>
</evidence>
<name>A0A6A2YKF3_HIBSY</name>
<evidence type="ECO:0000256" key="2">
    <source>
        <dbReference type="ARBA" id="ARBA00022448"/>
    </source>
</evidence>
<feature type="domain" description="ABC transporter" evidence="7">
    <location>
        <begin position="129"/>
        <end position="243"/>
    </location>
</feature>
<dbReference type="AlphaFoldDB" id="A0A6A2YKF3"/>
<evidence type="ECO:0000259" key="7">
    <source>
        <dbReference type="Pfam" id="PF00005"/>
    </source>
</evidence>
<evidence type="ECO:0000259" key="9">
    <source>
        <dbReference type="Pfam" id="PF08370"/>
    </source>
</evidence>
<evidence type="ECO:0000256" key="1">
    <source>
        <dbReference type="ARBA" id="ARBA00004141"/>
    </source>
</evidence>
<dbReference type="GO" id="GO:0005524">
    <property type="term" value="F:ATP binding"/>
    <property type="evidence" value="ECO:0007669"/>
    <property type="project" value="InterPro"/>
</dbReference>
<protein>
    <submittedName>
        <fullName evidence="10">Pleiotropic drug resistance protein 3</fullName>
    </submittedName>
</protein>
<dbReference type="FunFam" id="3.40.50.300:FF:003489">
    <property type="entry name" value="ABC transporter G family member 39"/>
    <property type="match status" value="1"/>
</dbReference>
<evidence type="ECO:0000313" key="11">
    <source>
        <dbReference type="Proteomes" id="UP000436088"/>
    </source>
</evidence>
<reference evidence="10" key="1">
    <citation type="submission" date="2019-09" db="EMBL/GenBank/DDBJ databases">
        <title>Draft genome information of white flower Hibiscus syriacus.</title>
        <authorList>
            <person name="Kim Y.-M."/>
        </authorList>
    </citation>
    <scope>NUCLEOTIDE SEQUENCE [LARGE SCALE GENOMIC DNA]</scope>
    <source>
        <strain evidence="10">YM2019G1</strain>
    </source>
</reference>
<dbReference type="GO" id="GO:0005886">
    <property type="term" value="C:plasma membrane"/>
    <property type="evidence" value="ECO:0007669"/>
    <property type="project" value="UniProtKB-ARBA"/>
</dbReference>
<keyword evidence="2" id="KW-0813">Transport</keyword>
<keyword evidence="5 6" id="KW-0472">Membrane</keyword>
<gene>
    <name evidence="10" type="ORF">F3Y22_tig00111402pilonHSYRG00045</name>
</gene>
<dbReference type="PANTHER" id="PTHR19241">
    <property type="entry name" value="ATP-BINDING CASSETTE TRANSPORTER"/>
    <property type="match status" value="1"/>
</dbReference>
<proteinExistence type="predicted"/>
<dbReference type="InterPro" id="IPR003439">
    <property type="entry name" value="ABC_transporter-like_ATP-bd"/>
</dbReference>
<feature type="transmembrane region" description="Helical" evidence="6">
    <location>
        <begin position="356"/>
        <end position="376"/>
    </location>
</feature>
<organism evidence="10 11">
    <name type="scientific">Hibiscus syriacus</name>
    <name type="common">Rose of Sharon</name>
    <dbReference type="NCBI Taxonomy" id="106335"/>
    <lineage>
        <taxon>Eukaryota</taxon>
        <taxon>Viridiplantae</taxon>
        <taxon>Streptophyta</taxon>
        <taxon>Embryophyta</taxon>
        <taxon>Tracheophyta</taxon>
        <taxon>Spermatophyta</taxon>
        <taxon>Magnoliopsida</taxon>
        <taxon>eudicotyledons</taxon>
        <taxon>Gunneridae</taxon>
        <taxon>Pentapetalae</taxon>
        <taxon>rosids</taxon>
        <taxon>malvids</taxon>
        <taxon>Malvales</taxon>
        <taxon>Malvaceae</taxon>
        <taxon>Malvoideae</taxon>
        <taxon>Hibiscus</taxon>
    </lineage>
</organism>